<dbReference type="InterPro" id="IPR050263">
    <property type="entry name" value="Bact_Fimbrial_Adh_Pro"/>
</dbReference>
<dbReference type="Pfam" id="PF00419">
    <property type="entry name" value="Fimbrial"/>
    <property type="match status" value="1"/>
</dbReference>
<dbReference type="Proteomes" id="UP001165275">
    <property type="component" value="Unassembled WGS sequence"/>
</dbReference>
<dbReference type="PANTHER" id="PTHR33420:SF34">
    <property type="entry name" value="MINOR FIMBRIAL SUBUNIT"/>
    <property type="match status" value="1"/>
</dbReference>
<dbReference type="Gene3D" id="2.60.40.1090">
    <property type="entry name" value="Fimbrial-type adhesion domain"/>
    <property type="match status" value="1"/>
</dbReference>
<dbReference type="PANTHER" id="PTHR33420">
    <property type="entry name" value="FIMBRIAL SUBUNIT ELFA-RELATED"/>
    <property type="match status" value="1"/>
</dbReference>
<feature type="domain" description="Fimbrial-type adhesion" evidence="2">
    <location>
        <begin position="34"/>
        <end position="166"/>
    </location>
</feature>
<sequence length="166" mass="18155">MKGTMQYRKTVCLLCGMLVTLPQIATGANSATITLKVTVIQPPPCTINNNQPIEVEFRDVMTTRVDGNNYRMPVDYSLSCTTASSSALKLQVQGNEASFDSEVLGTDKEGLGIKLLQDSNKLAINSWLNFTPPNTPKLWAVPVKQNNVTLKAGEFRAGAIMKVDYQ</sequence>
<gene>
    <name evidence="3" type="ORF">KAJ71_11650</name>
</gene>
<evidence type="ECO:0000313" key="3">
    <source>
        <dbReference type="EMBL" id="MCL1029668.1"/>
    </source>
</evidence>
<feature type="chain" id="PRO_5045877639" evidence="1">
    <location>
        <begin position="28"/>
        <end position="166"/>
    </location>
</feature>
<accession>A0ABT0KDK3</accession>
<protein>
    <submittedName>
        <fullName evidence="3">Fimbrial protein</fullName>
    </submittedName>
</protein>
<dbReference type="InterPro" id="IPR036937">
    <property type="entry name" value="Adhesion_dom_fimbrial_sf"/>
</dbReference>
<organism evidence="3 4">
    <name type="scientific">Serratia silvae</name>
    <dbReference type="NCBI Taxonomy" id="2824122"/>
    <lineage>
        <taxon>Bacteria</taxon>
        <taxon>Pseudomonadati</taxon>
        <taxon>Pseudomonadota</taxon>
        <taxon>Gammaproteobacteria</taxon>
        <taxon>Enterobacterales</taxon>
        <taxon>Yersiniaceae</taxon>
        <taxon>Serratia</taxon>
    </lineage>
</organism>
<evidence type="ECO:0000313" key="4">
    <source>
        <dbReference type="Proteomes" id="UP001165275"/>
    </source>
</evidence>
<dbReference type="InterPro" id="IPR000259">
    <property type="entry name" value="Adhesion_dom_fimbrial"/>
</dbReference>
<dbReference type="EMBL" id="JAGQDC010000008">
    <property type="protein sequence ID" value="MCL1029668.1"/>
    <property type="molecule type" value="Genomic_DNA"/>
</dbReference>
<evidence type="ECO:0000259" key="2">
    <source>
        <dbReference type="Pfam" id="PF00419"/>
    </source>
</evidence>
<keyword evidence="4" id="KW-1185">Reference proteome</keyword>
<evidence type="ECO:0000256" key="1">
    <source>
        <dbReference type="SAM" id="SignalP"/>
    </source>
</evidence>
<dbReference type="SUPFAM" id="SSF49401">
    <property type="entry name" value="Bacterial adhesins"/>
    <property type="match status" value="1"/>
</dbReference>
<keyword evidence="1" id="KW-0732">Signal</keyword>
<name>A0ABT0KDK3_9GAMM</name>
<feature type="signal peptide" evidence="1">
    <location>
        <begin position="1"/>
        <end position="27"/>
    </location>
</feature>
<comment type="caution">
    <text evidence="3">The sequence shown here is derived from an EMBL/GenBank/DDBJ whole genome shotgun (WGS) entry which is preliminary data.</text>
</comment>
<dbReference type="InterPro" id="IPR005430">
    <property type="entry name" value="P_pili_tip_PapF"/>
</dbReference>
<proteinExistence type="predicted"/>
<dbReference type="InterPro" id="IPR008966">
    <property type="entry name" value="Adhesion_dom_sf"/>
</dbReference>
<reference evidence="3" key="1">
    <citation type="submission" date="2021-04" db="EMBL/GenBank/DDBJ databases">
        <title>Genome sequence of Serratia sp. arafor3.</title>
        <authorList>
            <person name="Besaury L."/>
        </authorList>
    </citation>
    <scope>NUCLEOTIDE SEQUENCE</scope>
    <source>
        <strain evidence="3">Arafor3</strain>
    </source>
</reference>
<dbReference type="PRINTS" id="PR01613">
    <property type="entry name" value="FIMBRIALPAPF"/>
</dbReference>